<protein>
    <submittedName>
        <fullName evidence="1">Uncharacterized protein</fullName>
    </submittedName>
</protein>
<evidence type="ECO:0000313" key="2">
    <source>
        <dbReference type="Proteomes" id="UP000268879"/>
    </source>
</evidence>
<dbReference type="AlphaFoldDB" id="A0A3S4XGE6"/>
<proteinExistence type="predicted"/>
<dbReference type="OrthoDB" id="9916664at2"/>
<dbReference type="EMBL" id="LR134481">
    <property type="protein sequence ID" value="VEI29949.1"/>
    <property type="molecule type" value="Genomic_DNA"/>
</dbReference>
<sequence length="61" mass="6896">MKFKVTLRSSVPFTRLGELSKSIEVEAENIEEAKRRGHTLIAMENGKTYPIFGVSVEVEEI</sequence>
<gene>
    <name evidence="1" type="ORF">NCTC10665_00689</name>
</gene>
<accession>A0A3S4XGE6</accession>
<organism evidence="1 2">
    <name type="scientific">Haemophilus parainfluenzae</name>
    <dbReference type="NCBI Taxonomy" id="729"/>
    <lineage>
        <taxon>Bacteria</taxon>
        <taxon>Pseudomonadati</taxon>
        <taxon>Pseudomonadota</taxon>
        <taxon>Gammaproteobacteria</taxon>
        <taxon>Pasteurellales</taxon>
        <taxon>Pasteurellaceae</taxon>
        <taxon>Haemophilus</taxon>
    </lineage>
</organism>
<dbReference type="Proteomes" id="UP000268879">
    <property type="component" value="Chromosome"/>
</dbReference>
<reference evidence="1 2" key="1">
    <citation type="submission" date="2018-12" db="EMBL/GenBank/DDBJ databases">
        <authorList>
            <consortium name="Pathogen Informatics"/>
        </authorList>
    </citation>
    <scope>NUCLEOTIDE SEQUENCE [LARGE SCALE GENOMIC DNA]</scope>
    <source>
        <strain evidence="1 2">NCTC10665</strain>
    </source>
</reference>
<name>A0A3S4XGE6_HAEPA</name>
<evidence type="ECO:0000313" key="1">
    <source>
        <dbReference type="EMBL" id="VEI29949.1"/>
    </source>
</evidence>
<dbReference type="RefSeq" id="WP_049356739.1">
    <property type="nucleotide sequence ID" value="NZ_JVYT01000055.1"/>
</dbReference>